<gene>
    <name evidence="3" type="ORF">ACFPO9_11120</name>
</gene>
<evidence type="ECO:0000259" key="2">
    <source>
        <dbReference type="Pfam" id="PF01965"/>
    </source>
</evidence>
<dbReference type="Gene3D" id="3.40.50.880">
    <property type="match status" value="1"/>
</dbReference>
<evidence type="ECO:0000256" key="1">
    <source>
        <dbReference type="SAM" id="SignalP"/>
    </source>
</evidence>
<dbReference type="PANTHER" id="PTHR43130:SF3">
    <property type="entry name" value="HTH-TYPE TRANSCRIPTIONAL REGULATOR RV1931C"/>
    <property type="match status" value="1"/>
</dbReference>
<dbReference type="Proteomes" id="UP001596086">
    <property type="component" value="Unassembled WGS sequence"/>
</dbReference>
<sequence>MKRFVRPLLFVLLSLCALLAHAGEPPGQIAPYADRFGRSRPVVAVVGENSGTVLSDFVIPYGVLSQSGVAEVVSVSTAAGPMTLPPLRVQADRSTEEFDQRFPDGADYVIVPAMEKNDDASLLAWISAQAKKGATLISICNGSLVLANAGLTRGHSATGHWSTHQMRVKKYPETRWLKNVRFVADGKIVSSAGITAAMPVSIALVAAIAGKERADELAQRLGVADWSTRHDSDAFGFSVMDGVTAARNKALHGSEQVGVRVAPGVDEIGLAWQVEAYAATLRGHVVSVADAAGPVKTRGGLTLLPDRVGGIEKLDRVLPPLEATPPGRILDLALKDIGARYGERTLRLVLLEIEYPEPK</sequence>
<evidence type="ECO:0000313" key="3">
    <source>
        <dbReference type="EMBL" id="MFC5549068.1"/>
    </source>
</evidence>
<dbReference type="Pfam" id="PF01965">
    <property type="entry name" value="DJ-1_PfpI"/>
    <property type="match status" value="1"/>
</dbReference>
<accession>A0ABW0S0M1</accession>
<feature type="signal peptide" evidence="1">
    <location>
        <begin position="1"/>
        <end position="22"/>
    </location>
</feature>
<dbReference type="InterPro" id="IPR052158">
    <property type="entry name" value="INH-QAR"/>
</dbReference>
<feature type="chain" id="PRO_5046242498" evidence="1">
    <location>
        <begin position="23"/>
        <end position="359"/>
    </location>
</feature>
<keyword evidence="4" id="KW-1185">Reference proteome</keyword>
<keyword evidence="1" id="KW-0732">Signal</keyword>
<dbReference type="RefSeq" id="WP_379770584.1">
    <property type="nucleotide sequence ID" value="NZ_JBHSMZ010000006.1"/>
</dbReference>
<name>A0ABW0S0M1_9BURK</name>
<feature type="domain" description="DJ-1/PfpI" evidence="2">
    <location>
        <begin position="52"/>
        <end position="205"/>
    </location>
</feature>
<comment type="caution">
    <text evidence="3">The sequence shown here is derived from an EMBL/GenBank/DDBJ whole genome shotgun (WGS) entry which is preliminary data.</text>
</comment>
<evidence type="ECO:0000313" key="4">
    <source>
        <dbReference type="Proteomes" id="UP001596086"/>
    </source>
</evidence>
<proteinExistence type="predicted"/>
<dbReference type="InterPro" id="IPR002818">
    <property type="entry name" value="DJ-1/PfpI"/>
</dbReference>
<dbReference type="InterPro" id="IPR029062">
    <property type="entry name" value="Class_I_gatase-like"/>
</dbReference>
<dbReference type="EMBL" id="JBHSMZ010000006">
    <property type="protein sequence ID" value="MFC5549068.1"/>
    <property type="molecule type" value="Genomic_DNA"/>
</dbReference>
<dbReference type="SUPFAM" id="SSF52317">
    <property type="entry name" value="Class I glutamine amidotransferase-like"/>
    <property type="match status" value="1"/>
</dbReference>
<protein>
    <submittedName>
        <fullName evidence="3">DJ-1/PfpI family protein</fullName>
    </submittedName>
</protein>
<organism evidence="3 4">
    <name type="scientific">Massilia aerilata</name>
    <dbReference type="NCBI Taxonomy" id="453817"/>
    <lineage>
        <taxon>Bacteria</taxon>
        <taxon>Pseudomonadati</taxon>
        <taxon>Pseudomonadota</taxon>
        <taxon>Betaproteobacteria</taxon>
        <taxon>Burkholderiales</taxon>
        <taxon>Oxalobacteraceae</taxon>
        <taxon>Telluria group</taxon>
        <taxon>Massilia</taxon>
    </lineage>
</organism>
<dbReference type="PANTHER" id="PTHR43130">
    <property type="entry name" value="ARAC-FAMILY TRANSCRIPTIONAL REGULATOR"/>
    <property type="match status" value="1"/>
</dbReference>
<reference evidence="4" key="1">
    <citation type="journal article" date="2019" name="Int. J. Syst. Evol. Microbiol.">
        <title>The Global Catalogue of Microorganisms (GCM) 10K type strain sequencing project: providing services to taxonomists for standard genome sequencing and annotation.</title>
        <authorList>
            <consortium name="The Broad Institute Genomics Platform"/>
            <consortium name="The Broad Institute Genome Sequencing Center for Infectious Disease"/>
            <person name="Wu L."/>
            <person name="Ma J."/>
        </authorList>
    </citation>
    <scope>NUCLEOTIDE SEQUENCE [LARGE SCALE GENOMIC DNA]</scope>
    <source>
        <strain evidence="4">CGMCC 4.5798</strain>
    </source>
</reference>